<proteinExistence type="predicted"/>
<sequence>MASFKERNRSKMAFSVDSVLNNFVDGEVLYPSLKVLITICLRSKWVKGRSTTDIRRFEASFTGTRKSRVLLPSLEEITIGL</sequence>
<protein>
    <submittedName>
        <fullName evidence="1">Uncharacterized protein</fullName>
    </submittedName>
</protein>
<evidence type="ECO:0000313" key="1">
    <source>
        <dbReference type="EMBL" id="TGO26622.1"/>
    </source>
</evidence>
<organism evidence="1 2">
    <name type="scientific">Botrytis paeoniae</name>
    <dbReference type="NCBI Taxonomy" id="278948"/>
    <lineage>
        <taxon>Eukaryota</taxon>
        <taxon>Fungi</taxon>
        <taxon>Dikarya</taxon>
        <taxon>Ascomycota</taxon>
        <taxon>Pezizomycotina</taxon>
        <taxon>Leotiomycetes</taxon>
        <taxon>Helotiales</taxon>
        <taxon>Sclerotiniaceae</taxon>
        <taxon>Botrytis</taxon>
    </lineage>
</organism>
<comment type="caution">
    <text evidence="1">The sequence shown here is derived from an EMBL/GenBank/DDBJ whole genome shotgun (WGS) entry which is preliminary data.</text>
</comment>
<name>A0A4Z1FUG0_9HELO</name>
<dbReference type="AlphaFoldDB" id="A0A4Z1FUG0"/>
<dbReference type="EMBL" id="PQXI01000056">
    <property type="protein sequence ID" value="TGO26622.1"/>
    <property type="molecule type" value="Genomic_DNA"/>
</dbReference>
<gene>
    <name evidence="1" type="ORF">BPAE_0056g00440</name>
</gene>
<keyword evidence="2" id="KW-1185">Reference proteome</keyword>
<accession>A0A4Z1FUG0</accession>
<reference evidence="1 2" key="1">
    <citation type="submission" date="2017-12" db="EMBL/GenBank/DDBJ databases">
        <title>Comparative genomics of Botrytis spp.</title>
        <authorList>
            <person name="Valero-Jimenez C.A."/>
            <person name="Tapia P."/>
            <person name="Veloso J."/>
            <person name="Silva-Moreno E."/>
            <person name="Staats M."/>
            <person name="Valdes J.H."/>
            <person name="Van Kan J.A.L."/>
        </authorList>
    </citation>
    <scope>NUCLEOTIDE SEQUENCE [LARGE SCALE GENOMIC DNA]</scope>
    <source>
        <strain evidence="1 2">Bp0003</strain>
    </source>
</reference>
<dbReference type="Proteomes" id="UP000297910">
    <property type="component" value="Unassembled WGS sequence"/>
</dbReference>
<evidence type="ECO:0000313" key="2">
    <source>
        <dbReference type="Proteomes" id="UP000297910"/>
    </source>
</evidence>